<dbReference type="SUPFAM" id="SSF50475">
    <property type="entry name" value="FMN-binding split barrel"/>
    <property type="match status" value="1"/>
</dbReference>
<dbReference type="InterPro" id="IPR012349">
    <property type="entry name" value="Split_barrel_FMN-bd"/>
</dbReference>
<proteinExistence type="inferred from homology"/>
<evidence type="ECO:0000313" key="5">
    <source>
        <dbReference type="Proteomes" id="UP001160334"/>
    </source>
</evidence>
<sequence length="371" mass="41368">MSAEEVRRRRHHALFRCWYAPANPSTPDIRFGRGAWRCFVQRERTKELRLRMYEPDSPTPANDFQQRVIDEFRANAGVVGGPFHGSSLLLLTTVGARTRRRHTTPLGYVDIDGTRLVVASAGGADRNPAWLHNLRAHPVVTVEVGPETYPAVASALSDAVRDRFWDEVVREHPGYGDYQLMTSRVIPMVEIRPLPPRDGLDRVRGMGDFLKEVHQWLSAELDLVLAQVDTLIATADTTTPVTLPPRTLHAQMRERCIAFCGALERHHMGEDFGAFPMVAEAFPALAPTLEQLRAEHVVVAEINASIRDLLEGYAPGASDPRELRVKLHRLVARLREHFAFEEETILDALNAVADAPPSGNATEPESDSGEC</sequence>
<organism evidence="4 5">
    <name type="scientific">Prescottella agglutinans</name>
    <dbReference type="NCBI Taxonomy" id="1644129"/>
    <lineage>
        <taxon>Bacteria</taxon>
        <taxon>Bacillati</taxon>
        <taxon>Actinomycetota</taxon>
        <taxon>Actinomycetes</taxon>
        <taxon>Mycobacteriales</taxon>
        <taxon>Nocardiaceae</taxon>
        <taxon>Prescottella</taxon>
    </lineage>
</organism>
<comment type="similarity">
    <text evidence="1">Belongs to the F420H(2)-dependent quinone reductase family.</text>
</comment>
<name>A0ABT6MIA1_9NOCA</name>
<dbReference type="NCBIfam" id="TIGR00026">
    <property type="entry name" value="hi_GC_TIGR00026"/>
    <property type="match status" value="1"/>
</dbReference>
<gene>
    <name evidence="4" type="ORF">M2280_005295</name>
</gene>
<keyword evidence="5" id="KW-1185">Reference proteome</keyword>
<dbReference type="Pfam" id="PF04075">
    <property type="entry name" value="F420H2_quin_red"/>
    <property type="match status" value="1"/>
</dbReference>
<dbReference type="Gene3D" id="1.20.120.520">
    <property type="entry name" value="nmb1532 protein domain like"/>
    <property type="match status" value="1"/>
</dbReference>
<dbReference type="Gene3D" id="2.30.110.10">
    <property type="entry name" value="Electron Transport, Fmn-binding Protein, Chain A"/>
    <property type="match status" value="1"/>
</dbReference>
<reference evidence="4 5" key="1">
    <citation type="submission" date="2023-04" db="EMBL/GenBank/DDBJ databases">
        <title>Forest soil microbial communities from Buena Vista Peninsula, Colon Province, Panama.</title>
        <authorList>
            <person name="Bouskill N."/>
        </authorList>
    </citation>
    <scope>NUCLEOTIDE SEQUENCE [LARGE SCALE GENOMIC DNA]</scope>
    <source>
        <strain evidence="4 5">CFH S0262</strain>
    </source>
</reference>
<dbReference type="Pfam" id="PF01814">
    <property type="entry name" value="Hemerythrin"/>
    <property type="match status" value="1"/>
</dbReference>
<protein>
    <submittedName>
        <fullName evidence="4">Deazaflavin-dependent oxidoreductase (Nitroreductase family)</fullName>
    </submittedName>
</protein>
<feature type="domain" description="Hemerythrin-like" evidence="3">
    <location>
        <begin position="208"/>
        <end position="348"/>
    </location>
</feature>
<accession>A0ABT6MIA1</accession>
<evidence type="ECO:0000256" key="2">
    <source>
        <dbReference type="ARBA" id="ARBA00049106"/>
    </source>
</evidence>
<dbReference type="PANTHER" id="PTHR39428:SF1">
    <property type="entry name" value="F420H(2)-DEPENDENT QUINONE REDUCTASE RV1261C"/>
    <property type="match status" value="1"/>
</dbReference>
<evidence type="ECO:0000313" key="4">
    <source>
        <dbReference type="EMBL" id="MDH6284044.1"/>
    </source>
</evidence>
<dbReference type="InterPro" id="IPR004378">
    <property type="entry name" value="F420H2_quin_Rdtase"/>
</dbReference>
<dbReference type="CDD" id="cd12108">
    <property type="entry name" value="Hr-like"/>
    <property type="match status" value="1"/>
</dbReference>
<dbReference type="InterPro" id="IPR012312">
    <property type="entry name" value="Hemerythrin-like"/>
</dbReference>
<evidence type="ECO:0000259" key="3">
    <source>
        <dbReference type="Pfam" id="PF01814"/>
    </source>
</evidence>
<comment type="caution">
    <text evidence="4">The sequence shown here is derived from an EMBL/GenBank/DDBJ whole genome shotgun (WGS) entry which is preliminary data.</text>
</comment>
<dbReference type="EMBL" id="JARXVC010000017">
    <property type="protein sequence ID" value="MDH6284044.1"/>
    <property type="molecule type" value="Genomic_DNA"/>
</dbReference>
<dbReference type="PANTHER" id="PTHR39428">
    <property type="entry name" value="F420H(2)-DEPENDENT QUINONE REDUCTASE RV1261C"/>
    <property type="match status" value="1"/>
</dbReference>
<dbReference type="Proteomes" id="UP001160334">
    <property type="component" value="Unassembled WGS sequence"/>
</dbReference>
<evidence type="ECO:0000256" key="1">
    <source>
        <dbReference type="ARBA" id="ARBA00008710"/>
    </source>
</evidence>
<dbReference type="RefSeq" id="WP_280763291.1">
    <property type="nucleotide sequence ID" value="NZ_JARXVC010000017.1"/>
</dbReference>
<comment type="catalytic activity">
    <reaction evidence="2">
        <text>oxidized coenzyme F420-(gamma-L-Glu)(n) + a quinol + H(+) = reduced coenzyme F420-(gamma-L-Glu)(n) + a quinone</text>
        <dbReference type="Rhea" id="RHEA:39663"/>
        <dbReference type="Rhea" id="RHEA-COMP:12939"/>
        <dbReference type="Rhea" id="RHEA-COMP:14378"/>
        <dbReference type="ChEBI" id="CHEBI:15378"/>
        <dbReference type="ChEBI" id="CHEBI:24646"/>
        <dbReference type="ChEBI" id="CHEBI:132124"/>
        <dbReference type="ChEBI" id="CHEBI:133980"/>
        <dbReference type="ChEBI" id="CHEBI:139511"/>
    </reaction>
</comment>